<dbReference type="Proteomes" id="UP000681720">
    <property type="component" value="Unassembled WGS sequence"/>
</dbReference>
<organism evidence="1 2">
    <name type="scientific">Rotaria magnacalcarata</name>
    <dbReference type="NCBI Taxonomy" id="392030"/>
    <lineage>
        <taxon>Eukaryota</taxon>
        <taxon>Metazoa</taxon>
        <taxon>Spiralia</taxon>
        <taxon>Gnathifera</taxon>
        <taxon>Rotifera</taxon>
        <taxon>Eurotatoria</taxon>
        <taxon>Bdelloidea</taxon>
        <taxon>Philodinida</taxon>
        <taxon>Philodinidae</taxon>
        <taxon>Rotaria</taxon>
    </lineage>
</organism>
<proteinExistence type="predicted"/>
<reference evidence="1" key="1">
    <citation type="submission" date="2021-02" db="EMBL/GenBank/DDBJ databases">
        <authorList>
            <person name="Nowell W R."/>
        </authorList>
    </citation>
    <scope>NUCLEOTIDE SEQUENCE</scope>
</reference>
<accession>A0A8S3G9U4</accession>
<evidence type="ECO:0000313" key="2">
    <source>
        <dbReference type="Proteomes" id="UP000681720"/>
    </source>
</evidence>
<sequence>MRRTRVSSFGSVNIVAMTRLTTALNCSIVLSTVDD</sequence>
<feature type="non-terminal residue" evidence="1">
    <location>
        <position position="35"/>
    </location>
</feature>
<dbReference type="AlphaFoldDB" id="A0A8S3G9U4"/>
<evidence type="ECO:0000313" key="1">
    <source>
        <dbReference type="EMBL" id="CAF5156855.1"/>
    </source>
</evidence>
<gene>
    <name evidence="1" type="ORF">GIL414_LOCUS65467</name>
</gene>
<comment type="caution">
    <text evidence="1">The sequence shown here is derived from an EMBL/GenBank/DDBJ whole genome shotgun (WGS) entry which is preliminary data.</text>
</comment>
<protein>
    <submittedName>
        <fullName evidence="1">Uncharacterized protein</fullName>
    </submittedName>
</protein>
<dbReference type="EMBL" id="CAJOBJ010294608">
    <property type="protein sequence ID" value="CAF5156855.1"/>
    <property type="molecule type" value="Genomic_DNA"/>
</dbReference>
<name>A0A8S3G9U4_9BILA</name>